<comment type="caution">
    <text evidence="6">The sequence shown here is derived from an EMBL/GenBank/DDBJ whole genome shotgun (WGS) entry which is preliminary data.</text>
</comment>
<dbReference type="SUPFAM" id="SSF46785">
    <property type="entry name" value="Winged helix' DNA-binding domain"/>
    <property type="match status" value="1"/>
</dbReference>
<dbReference type="AlphaFoldDB" id="A0A8J3V6R5"/>
<dbReference type="PROSITE" id="PS50956">
    <property type="entry name" value="HTH_ASNC_2"/>
    <property type="match status" value="1"/>
</dbReference>
<evidence type="ECO:0000256" key="4">
    <source>
        <dbReference type="SAM" id="MobiDB-lite"/>
    </source>
</evidence>
<evidence type="ECO:0000256" key="3">
    <source>
        <dbReference type="ARBA" id="ARBA00023163"/>
    </source>
</evidence>
<dbReference type="Gene3D" id="3.30.70.920">
    <property type="match status" value="1"/>
</dbReference>
<dbReference type="Pfam" id="PF13404">
    <property type="entry name" value="HTH_AsnC-type"/>
    <property type="match status" value="1"/>
</dbReference>
<dbReference type="GO" id="GO:0043200">
    <property type="term" value="P:response to amino acid"/>
    <property type="evidence" value="ECO:0007669"/>
    <property type="project" value="TreeGrafter"/>
</dbReference>
<keyword evidence="1" id="KW-0805">Transcription regulation</keyword>
<dbReference type="InterPro" id="IPR011991">
    <property type="entry name" value="ArsR-like_HTH"/>
</dbReference>
<protein>
    <recommendedName>
        <fullName evidence="5">HTH asnC-type domain-containing protein</fullName>
    </recommendedName>
</protein>
<feature type="domain" description="HTH asnC-type" evidence="5">
    <location>
        <begin position="85"/>
        <end position="146"/>
    </location>
</feature>
<name>A0A8J3V6R5_9ACTN</name>
<dbReference type="InterPro" id="IPR019888">
    <property type="entry name" value="Tscrpt_reg_AsnC-like"/>
</dbReference>
<keyword evidence="3" id="KW-0804">Transcription</keyword>
<dbReference type="Gene3D" id="1.10.10.10">
    <property type="entry name" value="Winged helix-like DNA-binding domain superfamily/Winged helix DNA-binding domain"/>
    <property type="match status" value="1"/>
</dbReference>
<gene>
    <name evidence="6" type="ORF">Pth03_43550</name>
</gene>
<dbReference type="CDD" id="cd00090">
    <property type="entry name" value="HTH_ARSR"/>
    <property type="match status" value="1"/>
</dbReference>
<dbReference type="InterPro" id="IPR036390">
    <property type="entry name" value="WH_DNA-bd_sf"/>
</dbReference>
<evidence type="ECO:0000259" key="5">
    <source>
        <dbReference type="PROSITE" id="PS50956"/>
    </source>
</evidence>
<evidence type="ECO:0000256" key="1">
    <source>
        <dbReference type="ARBA" id="ARBA00023015"/>
    </source>
</evidence>
<dbReference type="PROSITE" id="PS00519">
    <property type="entry name" value="HTH_ASNC_1"/>
    <property type="match status" value="1"/>
</dbReference>
<dbReference type="InterPro" id="IPR019885">
    <property type="entry name" value="Tscrpt_reg_HTH_AsnC-type_CS"/>
</dbReference>
<dbReference type="GO" id="GO:0043565">
    <property type="term" value="F:sequence-specific DNA binding"/>
    <property type="evidence" value="ECO:0007669"/>
    <property type="project" value="InterPro"/>
</dbReference>
<proteinExistence type="predicted"/>
<dbReference type="Pfam" id="PF01037">
    <property type="entry name" value="AsnC_trans_reg"/>
    <property type="match status" value="1"/>
</dbReference>
<evidence type="ECO:0000256" key="2">
    <source>
        <dbReference type="ARBA" id="ARBA00023125"/>
    </source>
</evidence>
<dbReference type="SUPFAM" id="SSF54909">
    <property type="entry name" value="Dimeric alpha+beta barrel"/>
    <property type="match status" value="1"/>
</dbReference>
<evidence type="ECO:0000313" key="7">
    <source>
        <dbReference type="Proteomes" id="UP000605992"/>
    </source>
</evidence>
<dbReference type="Proteomes" id="UP000605992">
    <property type="component" value="Unassembled WGS sequence"/>
</dbReference>
<keyword evidence="2" id="KW-0238">DNA-binding</keyword>
<feature type="region of interest" description="Disordered" evidence="4">
    <location>
        <begin position="1"/>
        <end position="86"/>
    </location>
</feature>
<organism evidence="6 7">
    <name type="scientific">Planotetraspora thailandica</name>
    <dbReference type="NCBI Taxonomy" id="487172"/>
    <lineage>
        <taxon>Bacteria</taxon>
        <taxon>Bacillati</taxon>
        <taxon>Actinomycetota</taxon>
        <taxon>Actinomycetes</taxon>
        <taxon>Streptosporangiales</taxon>
        <taxon>Streptosporangiaceae</taxon>
        <taxon>Planotetraspora</taxon>
    </lineage>
</organism>
<dbReference type="PRINTS" id="PR00033">
    <property type="entry name" value="HTHASNC"/>
</dbReference>
<accession>A0A8J3V6R5</accession>
<dbReference type="PANTHER" id="PTHR30154">
    <property type="entry name" value="LEUCINE-RESPONSIVE REGULATORY PROTEIN"/>
    <property type="match status" value="1"/>
</dbReference>
<feature type="compositionally biased region" description="Low complexity" evidence="4">
    <location>
        <begin position="41"/>
        <end position="69"/>
    </location>
</feature>
<sequence length="242" mass="26542">MRDRHPEPGVASLIRTTSEDLRFPHVRAGSLPAMPPRRRAATPNAAPNTSPTTAPDAAPDAAPTASAAPFRDLTDMPPQSPPVPLDDVDRQILVLLSQDSRRSQRALARELGMSAPSVKERIARLERLGVIRGYGVRLDWSAAGFPMTVYLTITAVQGYQQKELVEKLALIPELERLDIVTGAIDLLAQLRVRDHLHLRQLLMDRIWQIEGVQRTETSLSLVEIGPKDLVAELLSKPAGDPA</sequence>
<dbReference type="GO" id="GO:0005829">
    <property type="term" value="C:cytosol"/>
    <property type="evidence" value="ECO:0007669"/>
    <property type="project" value="TreeGrafter"/>
</dbReference>
<dbReference type="SMART" id="SM00344">
    <property type="entry name" value="HTH_ASNC"/>
    <property type="match status" value="1"/>
</dbReference>
<keyword evidence="7" id="KW-1185">Reference proteome</keyword>
<dbReference type="InterPro" id="IPR011008">
    <property type="entry name" value="Dimeric_a/b-barrel"/>
</dbReference>
<reference evidence="6" key="1">
    <citation type="submission" date="2021-01" db="EMBL/GenBank/DDBJ databases">
        <title>Whole genome shotgun sequence of Planotetraspora thailandica NBRC 104271.</title>
        <authorList>
            <person name="Komaki H."/>
            <person name="Tamura T."/>
        </authorList>
    </citation>
    <scope>NUCLEOTIDE SEQUENCE</scope>
    <source>
        <strain evidence="6">NBRC 104271</strain>
    </source>
</reference>
<dbReference type="PANTHER" id="PTHR30154:SF34">
    <property type="entry name" value="TRANSCRIPTIONAL REGULATOR AZLB"/>
    <property type="match status" value="1"/>
</dbReference>
<dbReference type="InterPro" id="IPR019887">
    <property type="entry name" value="Tscrpt_reg_AsnC/Lrp_C"/>
</dbReference>
<dbReference type="InterPro" id="IPR036388">
    <property type="entry name" value="WH-like_DNA-bd_sf"/>
</dbReference>
<dbReference type="InterPro" id="IPR000485">
    <property type="entry name" value="AsnC-type_HTH_dom"/>
</dbReference>
<evidence type="ECO:0000313" key="6">
    <source>
        <dbReference type="EMBL" id="GII55966.1"/>
    </source>
</evidence>
<dbReference type="EMBL" id="BOOR01000031">
    <property type="protein sequence ID" value="GII55966.1"/>
    <property type="molecule type" value="Genomic_DNA"/>
</dbReference>